<reference evidence="1 2" key="1">
    <citation type="submission" date="2016-10" db="EMBL/GenBank/DDBJ databases">
        <authorList>
            <person name="de Groot N.N."/>
        </authorList>
    </citation>
    <scope>NUCLEOTIDE SEQUENCE [LARGE SCALE GENOMIC DNA]</scope>
    <source>
        <strain evidence="1 2">DSM 44892</strain>
    </source>
</reference>
<name>A0A1G8CR55_9NOCA</name>
<keyword evidence="2" id="KW-1185">Reference proteome</keyword>
<dbReference type="EMBL" id="FNDN01000002">
    <property type="protein sequence ID" value="SDH47400.1"/>
    <property type="molecule type" value="Genomic_DNA"/>
</dbReference>
<accession>A0A1G8CR55</accession>
<gene>
    <name evidence="1" type="ORF">SAMN05444695_10285</name>
</gene>
<evidence type="ECO:0000313" key="2">
    <source>
        <dbReference type="Proteomes" id="UP000183263"/>
    </source>
</evidence>
<organism evidence="1 2">
    <name type="scientific">Rhodococcus triatomae</name>
    <dbReference type="NCBI Taxonomy" id="300028"/>
    <lineage>
        <taxon>Bacteria</taxon>
        <taxon>Bacillati</taxon>
        <taxon>Actinomycetota</taxon>
        <taxon>Actinomycetes</taxon>
        <taxon>Mycobacteriales</taxon>
        <taxon>Nocardiaceae</taxon>
        <taxon>Rhodococcus</taxon>
    </lineage>
</organism>
<dbReference type="AlphaFoldDB" id="A0A1G8CR55"/>
<evidence type="ECO:0000313" key="1">
    <source>
        <dbReference type="EMBL" id="SDH47400.1"/>
    </source>
</evidence>
<sequence>MTDAQTAQAVTLRFTAKTLADGELFEKNQLGDAYIACLCEDGDQLGQWRGYGANVGVGRQVLPAPSYSGPPQPRRAFRCLPMYSMYPVPEISRPRKRPVYP</sequence>
<proteinExistence type="predicted"/>
<dbReference type="Proteomes" id="UP000183263">
    <property type="component" value="Unassembled WGS sequence"/>
</dbReference>
<protein>
    <submittedName>
        <fullName evidence="1">Uncharacterized protein</fullName>
    </submittedName>
</protein>